<proteinExistence type="predicted"/>
<evidence type="ECO:0000313" key="1">
    <source>
        <dbReference type="EMBL" id="TMW81522.1"/>
    </source>
</evidence>
<organism evidence="1">
    <name type="scientific">Solanum chilense</name>
    <name type="common">Tomato</name>
    <name type="synonym">Lycopersicon chilense</name>
    <dbReference type="NCBI Taxonomy" id="4083"/>
    <lineage>
        <taxon>Eukaryota</taxon>
        <taxon>Viridiplantae</taxon>
        <taxon>Streptophyta</taxon>
        <taxon>Embryophyta</taxon>
        <taxon>Tracheophyta</taxon>
        <taxon>Spermatophyta</taxon>
        <taxon>Magnoliopsida</taxon>
        <taxon>eudicotyledons</taxon>
        <taxon>Gunneridae</taxon>
        <taxon>Pentapetalae</taxon>
        <taxon>asterids</taxon>
        <taxon>lamiids</taxon>
        <taxon>Solanales</taxon>
        <taxon>Solanaceae</taxon>
        <taxon>Solanoideae</taxon>
        <taxon>Solaneae</taxon>
        <taxon>Solanum</taxon>
        <taxon>Solanum subgen. Lycopersicon</taxon>
    </lineage>
</organism>
<gene>
    <name evidence="1" type="ORF">EJD97_009153</name>
</gene>
<protein>
    <submittedName>
        <fullName evidence="1">Uncharacterized protein</fullName>
    </submittedName>
</protein>
<dbReference type="EMBL" id="RXGB01024010">
    <property type="protein sequence ID" value="TMW81522.1"/>
    <property type="molecule type" value="Genomic_DNA"/>
</dbReference>
<reference evidence="1" key="1">
    <citation type="submission" date="2019-05" db="EMBL/GenBank/DDBJ databases">
        <title>The de novo reference genome and transcriptome assemblies of the wild tomato species Solanum chilense.</title>
        <authorList>
            <person name="Stam R."/>
            <person name="Nosenko T."/>
            <person name="Hoerger A.C."/>
            <person name="Stephan W."/>
            <person name="Seidel M.A."/>
            <person name="Kuhn J.M.M."/>
            <person name="Haberer G."/>
            <person name="Tellier A."/>
        </authorList>
    </citation>
    <scope>NUCLEOTIDE SEQUENCE</scope>
    <source>
        <tissue evidence="1">Mature leaves</tissue>
    </source>
</reference>
<accession>A0A6N2AGC7</accession>
<name>A0A6N2AGC7_SOLCI</name>
<comment type="caution">
    <text evidence="1">The sequence shown here is derived from an EMBL/GenBank/DDBJ whole genome shotgun (WGS) entry which is preliminary data.</text>
</comment>
<dbReference type="AlphaFoldDB" id="A0A6N2AGC7"/>
<sequence length="139" mass="16203">MIMSGCDTKTNPRIQLFPVGDWYNLTEKPHNFTVWLLDPKLHNMLRQHECSTSRNAPNTTWKKNDHFAGYKMYNGCKDFSIYYKLYGDVDEDIRAGNLPANCSLIRLPIDTFAYDRDVFNMLQLFLHVPNSCSSMSRRA</sequence>